<evidence type="ECO:0000313" key="2">
    <source>
        <dbReference type="Proteomes" id="UP001165960"/>
    </source>
</evidence>
<protein>
    <submittedName>
        <fullName evidence="1">Uncharacterized protein</fullName>
    </submittedName>
</protein>
<name>A0ACC2SA38_9FUNG</name>
<dbReference type="EMBL" id="QTSX02005690">
    <property type="protein sequence ID" value="KAJ9059251.1"/>
    <property type="molecule type" value="Genomic_DNA"/>
</dbReference>
<comment type="caution">
    <text evidence="1">The sequence shown here is derived from an EMBL/GenBank/DDBJ whole genome shotgun (WGS) entry which is preliminary data.</text>
</comment>
<evidence type="ECO:0000313" key="1">
    <source>
        <dbReference type="EMBL" id="KAJ9059251.1"/>
    </source>
</evidence>
<proteinExistence type="predicted"/>
<gene>
    <name evidence="1" type="ORF">DSO57_1004234</name>
</gene>
<accession>A0ACC2SA38</accession>
<keyword evidence="2" id="KW-1185">Reference proteome</keyword>
<organism evidence="1 2">
    <name type="scientific">Entomophthora muscae</name>
    <dbReference type="NCBI Taxonomy" id="34485"/>
    <lineage>
        <taxon>Eukaryota</taxon>
        <taxon>Fungi</taxon>
        <taxon>Fungi incertae sedis</taxon>
        <taxon>Zoopagomycota</taxon>
        <taxon>Entomophthoromycotina</taxon>
        <taxon>Entomophthoromycetes</taxon>
        <taxon>Entomophthorales</taxon>
        <taxon>Entomophthoraceae</taxon>
        <taxon>Entomophthora</taxon>
    </lineage>
</organism>
<reference evidence="1" key="1">
    <citation type="submission" date="2022-04" db="EMBL/GenBank/DDBJ databases">
        <title>Genome of the entomopathogenic fungus Entomophthora muscae.</title>
        <authorList>
            <person name="Elya C."/>
            <person name="Lovett B.R."/>
            <person name="Lee E."/>
            <person name="Macias A.M."/>
            <person name="Hajek A.E."/>
            <person name="De Bivort B.L."/>
            <person name="Kasson M.T."/>
            <person name="De Fine Licht H.H."/>
            <person name="Stajich J.E."/>
        </authorList>
    </citation>
    <scope>NUCLEOTIDE SEQUENCE</scope>
    <source>
        <strain evidence="1">Berkeley</strain>
    </source>
</reference>
<dbReference type="Proteomes" id="UP001165960">
    <property type="component" value="Unassembled WGS sequence"/>
</dbReference>
<sequence>MENDILKKTATGSIHVSNDPNNNRACYKCGQPGHLSQDCKQPKANVRHVGPDDSKEDNKPSDDNKNEDKDDSQVAEKNLTASSNNPSLTLDLDPTAKELLYREDSLMDLDASPKCYLTDKEELKKDLLHQVMAVNAVTRRQAIMTKALPLCEAIETVTIPYYEQLSHHSS</sequence>